<evidence type="ECO:0000313" key="3">
    <source>
        <dbReference type="Proteomes" id="UP001249851"/>
    </source>
</evidence>
<feature type="region of interest" description="Disordered" evidence="1">
    <location>
        <begin position="158"/>
        <end position="199"/>
    </location>
</feature>
<dbReference type="AlphaFoldDB" id="A0AAD9V550"/>
<dbReference type="EMBL" id="JARQWQ010000032">
    <property type="protein sequence ID" value="KAK2561482.1"/>
    <property type="molecule type" value="Genomic_DNA"/>
</dbReference>
<reference evidence="2" key="2">
    <citation type="journal article" date="2023" name="Science">
        <title>Genomic signatures of disease resistance in endangered staghorn corals.</title>
        <authorList>
            <person name="Vollmer S.V."/>
            <person name="Selwyn J.D."/>
            <person name="Despard B.A."/>
            <person name="Roesel C.L."/>
        </authorList>
    </citation>
    <scope>NUCLEOTIDE SEQUENCE</scope>
    <source>
        <strain evidence="2">K2</strain>
    </source>
</reference>
<proteinExistence type="predicted"/>
<sequence>MTSEEQEQQIGTTEEMVLALKAEMGSLKADEESLKGQILSLNEQFKLLVKSVAEKFPEIMDEKFPQKIAAKRQLLTTPNKDPASAANEPSGITNTPTKGSRIPTYSRLNFSGSRVSPHRIPSLDSQRFPRGFMRRNSEETEAMMREQFQRNVNSGSGINARKIRDSLPNSPTWETEPYSRHLENSEEDGKRRLAQKRTDSKNIDVVNLGLF</sequence>
<evidence type="ECO:0000313" key="2">
    <source>
        <dbReference type="EMBL" id="KAK2561482.1"/>
    </source>
</evidence>
<evidence type="ECO:0000256" key="1">
    <source>
        <dbReference type="SAM" id="MobiDB-lite"/>
    </source>
</evidence>
<feature type="compositionally biased region" description="Basic and acidic residues" evidence="1">
    <location>
        <begin position="177"/>
        <end position="199"/>
    </location>
</feature>
<gene>
    <name evidence="2" type="ORF">P5673_015452</name>
</gene>
<protein>
    <submittedName>
        <fullName evidence="2">Uncharacterized protein</fullName>
    </submittedName>
</protein>
<name>A0AAD9V550_ACRCE</name>
<accession>A0AAD9V550</accession>
<organism evidence="2 3">
    <name type="scientific">Acropora cervicornis</name>
    <name type="common">Staghorn coral</name>
    <dbReference type="NCBI Taxonomy" id="6130"/>
    <lineage>
        <taxon>Eukaryota</taxon>
        <taxon>Metazoa</taxon>
        <taxon>Cnidaria</taxon>
        <taxon>Anthozoa</taxon>
        <taxon>Hexacorallia</taxon>
        <taxon>Scleractinia</taxon>
        <taxon>Astrocoeniina</taxon>
        <taxon>Acroporidae</taxon>
        <taxon>Acropora</taxon>
    </lineage>
</organism>
<feature type="region of interest" description="Disordered" evidence="1">
    <location>
        <begin position="77"/>
        <end position="104"/>
    </location>
</feature>
<reference evidence="2" key="1">
    <citation type="journal article" date="2023" name="G3 (Bethesda)">
        <title>Whole genome assembly and annotation of the endangered Caribbean coral Acropora cervicornis.</title>
        <authorList>
            <person name="Selwyn J.D."/>
            <person name="Vollmer S.V."/>
        </authorList>
    </citation>
    <scope>NUCLEOTIDE SEQUENCE</scope>
    <source>
        <strain evidence="2">K2</strain>
    </source>
</reference>
<keyword evidence="3" id="KW-1185">Reference proteome</keyword>
<comment type="caution">
    <text evidence="2">The sequence shown here is derived from an EMBL/GenBank/DDBJ whole genome shotgun (WGS) entry which is preliminary data.</text>
</comment>
<dbReference type="Proteomes" id="UP001249851">
    <property type="component" value="Unassembled WGS sequence"/>
</dbReference>